<dbReference type="GO" id="GO:0035091">
    <property type="term" value="F:phosphatidylinositol binding"/>
    <property type="evidence" value="ECO:0007669"/>
    <property type="project" value="InterPro"/>
</dbReference>
<dbReference type="AlphaFoldDB" id="A0AAV0WG19"/>
<dbReference type="CDD" id="cd06877">
    <property type="entry name" value="PX_SNX14"/>
    <property type="match status" value="1"/>
</dbReference>
<evidence type="ECO:0000256" key="1">
    <source>
        <dbReference type="SAM" id="Phobius"/>
    </source>
</evidence>
<dbReference type="Proteomes" id="UP001160148">
    <property type="component" value="Unassembled WGS sequence"/>
</dbReference>
<evidence type="ECO:0000313" key="6">
    <source>
        <dbReference type="Proteomes" id="UP001160148"/>
    </source>
</evidence>
<keyword evidence="1" id="KW-0812">Transmembrane</keyword>
<comment type="caution">
    <text evidence="5">The sequence shown here is derived from an EMBL/GenBank/DDBJ whole genome shotgun (WGS) entry which is preliminary data.</text>
</comment>
<dbReference type="Gene3D" id="3.30.1520.10">
    <property type="entry name" value="Phox-like domain"/>
    <property type="match status" value="1"/>
</dbReference>
<evidence type="ECO:0000259" key="3">
    <source>
        <dbReference type="PROSITE" id="PS50195"/>
    </source>
</evidence>
<dbReference type="InterPro" id="IPR003114">
    <property type="entry name" value="Phox_assoc"/>
</dbReference>
<sequence>MKDILDLLTDDRIVNYGLVAISCVLLFNLFVWGCLSFIIVIIAIACGYYMFDYALKNQNLNTTFGSDNISDKTKIYKCNNCKNCISCEIHLKCLNQDTPWKGLLIPEQIDSSIDKLLSKIIKVYIENWYDNISNDPHFIKEIKQVIRFATSVLLKRFLQLDLEDIVLYKVIPICLSHIRDCQRMEKGETIAYHYAISNRKVEIMYLKKVSSSLLPFIIRQTDLQCTIFYTLVRELLSLWVLLPISDVICNPTNIALTWSKLSKSSIISTTATCKDKQVEFLSKFIAENQNDPVQLEMRSIFKDSTILSAFTAFLKRKGAVHLLQFCLDVDQFNKRMLKPEISSQELDMLYRDAWDIFSVYFSSHSPDCISFDPELVSQLRKVLSKDVIKLQNSKPLYQAYEQTYSILQNSYWIEFHNSDEYFSWICGPRNIPEAGSSQEPSNNEKKNHASKLSRKLNRIKGAMKSSTIYDGQFDSLSSECDPEFGEDLSVDSEIINFERDLSTWKVTDVTSAMKLESGSNGGQSLVFFITVETVKNDLIKQWCVERRLADFYTLKSKLTEFHGVFVDARLPSRRILLQKTENNDIYMQFLNQLLQKPELKGSDLLHMFLTSIDNFEDSESAIGRLLRKSMPMALRKERGQNLESFISIFMASVETKLKQRYEWKDLSEHPPERKFKIAENPIFGNNLNIIKDENQTRLEEISEQIQFSYTPINCIIFFGVHVYNMSNVVVRLILAVQSICGNIVDSIIQRYISLRIVRSITPSKISNLIELLENLLFPGDDAPQKTDHQISVEHLKLLNNSVFFPLYMCLYQCTQNSVMNKQLFYRLLDVFLAEMFPELRTQLNEQL</sequence>
<dbReference type="Pfam" id="PF00615">
    <property type="entry name" value="RGS"/>
    <property type="match status" value="1"/>
</dbReference>
<feature type="domain" description="PX" evidence="3">
    <location>
        <begin position="505"/>
        <end position="683"/>
    </location>
</feature>
<dbReference type="SUPFAM" id="SSF48097">
    <property type="entry name" value="Regulator of G-protein signaling, RGS"/>
    <property type="match status" value="1"/>
</dbReference>
<dbReference type="Pfam" id="PF00787">
    <property type="entry name" value="PX"/>
    <property type="match status" value="1"/>
</dbReference>
<proteinExistence type="predicted"/>
<dbReference type="PROSITE" id="PS51207">
    <property type="entry name" value="PXA"/>
    <property type="match status" value="1"/>
</dbReference>
<name>A0AAV0WG19_9HEMI</name>
<dbReference type="InterPro" id="IPR036305">
    <property type="entry name" value="RGS_sf"/>
</dbReference>
<dbReference type="InterPro" id="IPR001683">
    <property type="entry name" value="PX_dom"/>
</dbReference>
<dbReference type="PANTHER" id="PTHR22775:SF44">
    <property type="entry name" value="SORTING NEXIN-14"/>
    <property type="match status" value="1"/>
</dbReference>
<keyword evidence="1" id="KW-1133">Transmembrane helix</keyword>
<feature type="domain" description="PXA" evidence="4">
    <location>
        <begin position="106"/>
        <end position="265"/>
    </location>
</feature>
<evidence type="ECO:0000259" key="2">
    <source>
        <dbReference type="PROSITE" id="PS50132"/>
    </source>
</evidence>
<dbReference type="Pfam" id="PF02194">
    <property type="entry name" value="PXA"/>
    <property type="match status" value="1"/>
</dbReference>
<keyword evidence="6" id="KW-1185">Reference proteome</keyword>
<dbReference type="GO" id="GO:0005770">
    <property type="term" value="C:late endosome"/>
    <property type="evidence" value="ECO:0007669"/>
    <property type="project" value="TreeGrafter"/>
</dbReference>
<gene>
    <name evidence="5" type="ORF">MEUPH1_LOCUS10686</name>
</gene>
<dbReference type="InterPro" id="IPR044926">
    <property type="entry name" value="RGS_subdomain_2"/>
</dbReference>
<dbReference type="PROSITE" id="PS50195">
    <property type="entry name" value="PX"/>
    <property type="match status" value="1"/>
</dbReference>
<protein>
    <recommendedName>
        <fullName evidence="7">Sorting nexin-14-like</fullName>
    </recommendedName>
</protein>
<feature type="domain" description="RGS" evidence="2">
    <location>
        <begin position="296"/>
        <end position="425"/>
    </location>
</feature>
<organism evidence="5 6">
    <name type="scientific">Macrosiphum euphorbiae</name>
    <name type="common">potato aphid</name>
    <dbReference type="NCBI Taxonomy" id="13131"/>
    <lineage>
        <taxon>Eukaryota</taxon>
        <taxon>Metazoa</taxon>
        <taxon>Ecdysozoa</taxon>
        <taxon>Arthropoda</taxon>
        <taxon>Hexapoda</taxon>
        <taxon>Insecta</taxon>
        <taxon>Pterygota</taxon>
        <taxon>Neoptera</taxon>
        <taxon>Paraneoptera</taxon>
        <taxon>Hemiptera</taxon>
        <taxon>Sternorrhyncha</taxon>
        <taxon>Aphidomorpha</taxon>
        <taxon>Aphidoidea</taxon>
        <taxon>Aphididae</taxon>
        <taxon>Macrosiphini</taxon>
        <taxon>Macrosiphum</taxon>
    </lineage>
</organism>
<accession>A0AAV0WG19</accession>
<dbReference type="InterPro" id="IPR037436">
    <property type="entry name" value="SNX14_PX"/>
</dbReference>
<dbReference type="SMART" id="SM00313">
    <property type="entry name" value="PXA"/>
    <property type="match status" value="1"/>
</dbReference>
<evidence type="ECO:0008006" key="7">
    <source>
        <dbReference type="Google" id="ProtNLM"/>
    </source>
</evidence>
<dbReference type="InterPro" id="IPR036871">
    <property type="entry name" value="PX_dom_sf"/>
</dbReference>
<dbReference type="Gene3D" id="1.10.167.10">
    <property type="entry name" value="Regulator of G-protein Signalling 4, domain 2"/>
    <property type="match status" value="1"/>
</dbReference>
<dbReference type="GO" id="GO:0097352">
    <property type="term" value="P:autophagosome maturation"/>
    <property type="evidence" value="ECO:0007669"/>
    <property type="project" value="TreeGrafter"/>
</dbReference>
<dbReference type="EMBL" id="CARXXK010000002">
    <property type="protein sequence ID" value="CAI6354728.1"/>
    <property type="molecule type" value="Genomic_DNA"/>
</dbReference>
<dbReference type="SMART" id="SM00315">
    <property type="entry name" value="RGS"/>
    <property type="match status" value="1"/>
</dbReference>
<dbReference type="PANTHER" id="PTHR22775">
    <property type="entry name" value="SORTING NEXIN"/>
    <property type="match status" value="1"/>
</dbReference>
<dbReference type="SUPFAM" id="SSF64268">
    <property type="entry name" value="PX domain"/>
    <property type="match status" value="1"/>
</dbReference>
<evidence type="ECO:0000259" key="4">
    <source>
        <dbReference type="PROSITE" id="PS51207"/>
    </source>
</evidence>
<dbReference type="PROSITE" id="PS51257">
    <property type="entry name" value="PROKAR_LIPOPROTEIN"/>
    <property type="match status" value="1"/>
</dbReference>
<dbReference type="InterPro" id="IPR016137">
    <property type="entry name" value="RGS"/>
</dbReference>
<reference evidence="5 6" key="1">
    <citation type="submission" date="2023-01" db="EMBL/GenBank/DDBJ databases">
        <authorList>
            <person name="Whitehead M."/>
        </authorList>
    </citation>
    <scope>NUCLEOTIDE SEQUENCE [LARGE SCALE GENOMIC DNA]</scope>
</reference>
<feature type="transmembrane region" description="Helical" evidence="1">
    <location>
        <begin position="18"/>
        <end position="51"/>
    </location>
</feature>
<dbReference type="PROSITE" id="PS50132">
    <property type="entry name" value="RGS"/>
    <property type="match status" value="1"/>
</dbReference>
<keyword evidence="1" id="KW-0472">Membrane</keyword>
<evidence type="ECO:0000313" key="5">
    <source>
        <dbReference type="EMBL" id="CAI6354728.1"/>
    </source>
</evidence>